<dbReference type="EMBL" id="QGDO01000002">
    <property type="protein sequence ID" value="PWJ43116.1"/>
    <property type="molecule type" value="Genomic_DNA"/>
</dbReference>
<evidence type="ECO:0000256" key="1">
    <source>
        <dbReference type="ARBA" id="ARBA00022737"/>
    </source>
</evidence>
<dbReference type="InterPro" id="IPR050498">
    <property type="entry name" value="Ycf3"/>
</dbReference>
<name>A0A315ZC13_SEDFL</name>
<dbReference type="InterPro" id="IPR011990">
    <property type="entry name" value="TPR-like_helical_dom_sf"/>
</dbReference>
<keyword evidence="7" id="KW-1185">Reference proteome</keyword>
<dbReference type="AlphaFoldDB" id="A0A315ZC13"/>
<feature type="domain" description="Peptidase C14 caspase" evidence="5">
    <location>
        <begin position="515"/>
        <end position="728"/>
    </location>
</feature>
<keyword evidence="4" id="KW-0732">Signal</keyword>
<evidence type="ECO:0000313" key="6">
    <source>
        <dbReference type="EMBL" id="PWJ43116.1"/>
    </source>
</evidence>
<evidence type="ECO:0000256" key="2">
    <source>
        <dbReference type="ARBA" id="ARBA00022803"/>
    </source>
</evidence>
<dbReference type="Proteomes" id="UP000245535">
    <property type="component" value="Unassembled WGS sequence"/>
</dbReference>
<evidence type="ECO:0000259" key="5">
    <source>
        <dbReference type="Pfam" id="PF00656"/>
    </source>
</evidence>
<dbReference type="GO" id="GO:0004197">
    <property type="term" value="F:cysteine-type endopeptidase activity"/>
    <property type="evidence" value="ECO:0007669"/>
    <property type="project" value="InterPro"/>
</dbReference>
<protein>
    <submittedName>
        <fullName evidence="6">Putative caspase-like protein</fullName>
    </submittedName>
</protein>
<keyword evidence="1" id="KW-0677">Repeat</keyword>
<gene>
    <name evidence="6" type="ORF">BC781_102665</name>
</gene>
<dbReference type="InterPro" id="IPR019734">
    <property type="entry name" value="TPR_rpt"/>
</dbReference>
<organism evidence="6 7">
    <name type="scientific">Sediminitomix flava</name>
    <dbReference type="NCBI Taxonomy" id="379075"/>
    <lineage>
        <taxon>Bacteria</taxon>
        <taxon>Pseudomonadati</taxon>
        <taxon>Bacteroidota</taxon>
        <taxon>Cytophagia</taxon>
        <taxon>Cytophagales</taxon>
        <taxon>Flammeovirgaceae</taxon>
        <taxon>Sediminitomix</taxon>
    </lineage>
</organism>
<dbReference type="PANTHER" id="PTHR44858:SF1">
    <property type="entry name" value="UDP-N-ACETYLGLUCOSAMINE--PEPTIDE N-ACETYLGLUCOSAMINYLTRANSFERASE SPINDLY-RELATED"/>
    <property type="match status" value="1"/>
</dbReference>
<reference evidence="6 7" key="1">
    <citation type="submission" date="2018-03" db="EMBL/GenBank/DDBJ databases">
        <title>Genomic Encyclopedia of Archaeal and Bacterial Type Strains, Phase II (KMG-II): from individual species to whole genera.</title>
        <authorList>
            <person name="Goeker M."/>
        </authorList>
    </citation>
    <scope>NUCLEOTIDE SEQUENCE [LARGE SCALE GENOMIC DNA]</scope>
    <source>
        <strain evidence="6 7">DSM 28229</strain>
    </source>
</reference>
<sequence length="752" mass="84816">MTRIFLLSIATFLLSLSTLFAQDAKQDPELQAKWHVHMDKAELLYQEENYEEALYSFVEAIRVIPTDTTAYIYGANCAFVLNDFGLVQDFANDFQGYFKYLSPDIAMLLTQIDELEYLGKVQEMVETDVDQALVLLDSAAEKYPARAIEFSKFKLNIFFQEQRIEEAVALLENLVETYPEEVDFKYNLALILHQSDDLEGAVSLYEQCLDVDPNYFNALYNLGIINYNTAVGLLNEMNQLTDEAFQAEGNALRKQSLDHFLKAKPYFEKTAELNTEDNDAIESLNSTVLQLANLRQLGTAFGEDEIVATNRSSVDDLKEAENSIEEVANDGEGIDALKNSEESIAAITAEEEVVEAVEETPKAQGQSKLLVSNLRFEYPEGAQELEKGGKGFIKFRVDNFGTGVAEEPTVKLFSVIETPGLVFDKNVVIENLEAMQGVEVSLEVSYTDSQVATRGFKAIKTDVNSFKLMIADKSLSQSDILSFDLNLSDKPSAAEEDFAMDLDIDVMEAPKYYLLMISVDEYTEWTPLDNAVKDAQDVRDMLTRHYTFEDENVFELYNEEVTASNIRKVILELKEKIQPTDNLLIYYSGHGYYDKAFEEGFWVPVNGSADLSATDTYISNETILKYVKMLDTQHTFLIADACFSGSLFAHGHRGASYADEAELFKSRWGLTSGFLQYVSDGEAGTNSPFAKALMTYLRVNRKDKMLVTQLIQYVKETVYNNTDGQMPMGDRLRNVGDEGGEFVFRKRPEPQI</sequence>
<dbReference type="SUPFAM" id="SSF48452">
    <property type="entry name" value="TPR-like"/>
    <property type="match status" value="1"/>
</dbReference>
<dbReference type="PROSITE" id="PS50005">
    <property type="entry name" value="TPR"/>
    <property type="match status" value="2"/>
</dbReference>
<comment type="caution">
    <text evidence="6">The sequence shown here is derived from an EMBL/GenBank/DDBJ whole genome shotgun (WGS) entry which is preliminary data.</text>
</comment>
<dbReference type="InterPro" id="IPR029030">
    <property type="entry name" value="Caspase-like_dom_sf"/>
</dbReference>
<dbReference type="GO" id="GO:0006508">
    <property type="term" value="P:proteolysis"/>
    <property type="evidence" value="ECO:0007669"/>
    <property type="project" value="InterPro"/>
</dbReference>
<evidence type="ECO:0000313" key="7">
    <source>
        <dbReference type="Proteomes" id="UP000245535"/>
    </source>
</evidence>
<dbReference type="PANTHER" id="PTHR44858">
    <property type="entry name" value="TETRATRICOPEPTIDE REPEAT PROTEIN 6"/>
    <property type="match status" value="1"/>
</dbReference>
<dbReference type="Gene3D" id="3.40.50.1460">
    <property type="match status" value="1"/>
</dbReference>
<feature type="repeat" description="TPR" evidence="3">
    <location>
        <begin position="182"/>
        <end position="215"/>
    </location>
</feature>
<accession>A0A315ZC13</accession>
<dbReference type="Pfam" id="PF00656">
    <property type="entry name" value="Peptidase_C14"/>
    <property type="match status" value="1"/>
</dbReference>
<dbReference type="Pfam" id="PF13414">
    <property type="entry name" value="TPR_11"/>
    <property type="match status" value="1"/>
</dbReference>
<proteinExistence type="predicted"/>
<feature type="chain" id="PRO_5016277416" evidence="4">
    <location>
        <begin position="22"/>
        <end position="752"/>
    </location>
</feature>
<dbReference type="SUPFAM" id="SSF52129">
    <property type="entry name" value="Caspase-like"/>
    <property type="match status" value="1"/>
</dbReference>
<evidence type="ECO:0000256" key="4">
    <source>
        <dbReference type="SAM" id="SignalP"/>
    </source>
</evidence>
<dbReference type="Gene3D" id="1.25.40.10">
    <property type="entry name" value="Tetratricopeptide repeat domain"/>
    <property type="match status" value="1"/>
</dbReference>
<keyword evidence="2 3" id="KW-0802">TPR repeat</keyword>
<dbReference type="InterPro" id="IPR011600">
    <property type="entry name" value="Pept_C14_caspase"/>
</dbReference>
<dbReference type="SMART" id="SM00028">
    <property type="entry name" value="TPR"/>
    <property type="match status" value="2"/>
</dbReference>
<feature type="repeat" description="TPR" evidence="3">
    <location>
        <begin position="34"/>
        <end position="67"/>
    </location>
</feature>
<dbReference type="RefSeq" id="WP_109617395.1">
    <property type="nucleotide sequence ID" value="NZ_QGDO01000002.1"/>
</dbReference>
<evidence type="ECO:0000256" key="3">
    <source>
        <dbReference type="PROSITE-ProRule" id="PRU00339"/>
    </source>
</evidence>
<dbReference type="OrthoDB" id="976443at2"/>
<feature type="signal peptide" evidence="4">
    <location>
        <begin position="1"/>
        <end position="21"/>
    </location>
</feature>